<dbReference type="GO" id="GO:0005884">
    <property type="term" value="C:actin filament"/>
    <property type="evidence" value="ECO:0007669"/>
    <property type="project" value="TreeGrafter"/>
</dbReference>
<name>A0A1B0DAE3_PHLPP</name>
<dbReference type="EMBL" id="AJVK01029019">
    <property type="status" value="NOT_ANNOTATED_CDS"/>
    <property type="molecule type" value="Genomic_DNA"/>
</dbReference>
<feature type="compositionally biased region" description="Basic and acidic residues" evidence="3">
    <location>
        <begin position="1"/>
        <end position="14"/>
    </location>
</feature>
<dbReference type="PANTHER" id="PTHR10829:SF23">
    <property type="entry name" value="CORTACTIN, ISOFORM A"/>
    <property type="match status" value="1"/>
</dbReference>
<proteinExistence type="predicted"/>
<dbReference type="Pfam" id="PF02218">
    <property type="entry name" value="HS1_rep"/>
    <property type="match status" value="3"/>
</dbReference>
<reference evidence="4" key="1">
    <citation type="submission" date="2022-08" db="UniProtKB">
        <authorList>
            <consortium name="EnsemblMetazoa"/>
        </authorList>
    </citation>
    <scope>IDENTIFICATION</scope>
    <source>
        <strain evidence="4">Israel</strain>
    </source>
</reference>
<keyword evidence="2" id="KW-0677">Repeat</keyword>
<dbReference type="GO" id="GO:0030427">
    <property type="term" value="C:site of polarized growth"/>
    <property type="evidence" value="ECO:0007669"/>
    <property type="project" value="TreeGrafter"/>
</dbReference>
<dbReference type="GO" id="GO:0016477">
    <property type="term" value="P:cell migration"/>
    <property type="evidence" value="ECO:0007669"/>
    <property type="project" value="TreeGrafter"/>
</dbReference>
<keyword evidence="1" id="KW-0597">Phosphoprotein</keyword>
<dbReference type="GO" id="GO:0005886">
    <property type="term" value="C:plasma membrane"/>
    <property type="evidence" value="ECO:0007669"/>
    <property type="project" value="TreeGrafter"/>
</dbReference>
<keyword evidence="5" id="KW-1185">Reference proteome</keyword>
<protein>
    <recommendedName>
        <fullName evidence="6">Cortactin</fullName>
    </recommendedName>
</protein>
<dbReference type="GO" id="GO:0030833">
    <property type="term" value="P:regulation of actin filament polymerization"/>
    <property type="evidence" value="ECO:0007669"/>
    <property type="project" value="TreeGrafter"/>
</dbReference>
<feature type="region of interest" description="Disordered" evidence="3">
    <location>
        <begin position="144"/>
        <end position="300"/>
    </location>
</feature>
<dbReference type="AlphaFoldDB" id="A0A1B0DAE3"/>
<feature type="compositionally biased region" description="Basic and acidic residues" evidence="3">
    <location>
        <begin position="144"/>
        <end position="158"/>
    </location>
</feature>
<evidence type="ECO:0000313" key="5">
    <source>
        <dbReference type="Proteomes" id="UP000092462"/>
    </source>
</evidence>
<dbReference type="VEuPathDB" id="VectorBase:PPAI004648"/>
<feature type="compositionally biased region" description="Polar residues" evidence="3">
    <location>
        <begin position="276"/>
        <end position="285"/>
    </location>
</feature>
<organism evidence="4 5">
    <name type="scientific">Phlebotomus papatasi</name>
    <name type="common">Sandfly</name>
    <dbReference type="NCBI Taxonomy" id="29031"/>
    <lineage>
        <taxon>Eukaryota</taxon>
        <taxon>Metazoa</taxon>
        <taxon>Ecdysozoa</taxon>
        <taxon>Arthropoda</taxon>
        <taxon>Hexapoda</taxon>
        <taxon>Insecta</taxon>
        <taxon>Pterygota</taxon>
        <taxon>Neoptera</taxon>
        <taxon>Endopterygota</taxon>
        <taxon>Diptera</taxon>
        <taxon>Nematocera</taxon>
        <taxon>Psychodoidea</taxon>
        <taxon>Psychodidae</taxon>
        <taxon>Phlebotomus</taxon>
        <taxon>Phlebotomus</taxon>
    </lineage>
</organism>
<feature type="region of interest" description="Disordered" evidence="3">
    <location>
        <begin position="1"/>
        <end position="25"/>
    </location>
</feature>
<evidence type="ECO:0000256" key="3">
    <source>
        <dbReference type="SAM" id="MobiDB-lite"/>
    </source>
</evidence>
<dbReference type="VEuPathDB" id="VectorBase:PPAPM1_009410"/>
<dbReference type="GO" id="GO:0051015">
    <property type="term" value="F:actin filament binding"/>
    <property type="evidence" value="ECO:0007669"/>
    <property type="project" value="TreeGrafter"/>
</dbReference>
<feature type="compositionally biased region" description="Basic and acidic residues" evidence="3">
    <location>
        <begin position="205"/>
        <end position="246"/>
    </location>
</feature>
<dbReference type="EnsemblMetazoa" id="PPAI004648-RA">
    <property type="protein sequence ID" value="PPAI004648-PA"/>
    <property type="gene ID" value="PPAI004648"/>
</dbReference>
<dbReference type="PANTHER" id="PTHR10829">
    <property type="entry name" value="CORTACTIN AND DREBRIN"/>
    <property type="match status" value="1"/>
</dbReference>
<evidence type="ECO:0000256" key="2">
    <source>
        <dbReference type="ARBA" id="ARBA00022737"/>
    </source>
</evidence>
<dbReference type="Proteomes" id="UP000092462">
    <property type="component" value="Unassembled WGS sequence"/>
</dbReference>
<evidence type="ECO:0000256" key="1">
    <source>
        <dbReference type="ARBA" id="ARBA00022553"/>
    </source>
</evidence>
<dbReference type="InterPro" id="IPR003134">
    <property type="entry name" value="Hs1_Cortactin"/>
</dbReference>
<accession>A0A1B0DAE3</accession>
<evidence type="ECO:0008006" key="6">
    <source>
        <dbReference type="Google" id="ProtNLM"/>
    </source>
</evidence>
<sequence>MWKAAAGRDTKAFSEVDGGDDDWETDPDFVNDVSEEEQRWGSKAGRTAGAIESMLLHCLLVIPIYSTLVHPFLHAAHQQKDYATGFGGKFGVQSDRVDKSAVGWDHVEKVEKHESQKDYSRGFGGKFGVQEDRQDKSALGWDHLEKPQKHESQLDHKKGFGGQFGVQQDRMDKSAVGFGNTEKVGTNYTKVKPDIGGAKPSSLRAKFENLAKQTEEEAAAKAAEQKKLREEKDRRDREEAAKRQVFESEGTQDDQKPQRKSAISTGRAEGVGNAISAFNTPSVQESVPERKQPISIPRAAPEEVRNLISQNTLKALK</sequence>
<dbReference type="PROSITE" id="PS51090">
    <property type="entry name" value="CORTACTIN"/>
    <property type="match status" value="3"/>
</dbReference>
<evidence type="ECO:0000313" key="4">
    <source>
        <dbReference type="EnsemblMetazoa" id="PPAI004648-PA"/>
    </source>
</evidence>
<dbReference type="GO" id="GO:0030864">
    <property type="term" value="C:cortical actin cytoskeleton"/>
    <property type="evidence" value="ECO:0007669"/>
    <property type="project" value="TreeGrafter"/>
</dbReference>